<evidence type="ECO:0000313" key="1">
    <source>
        <dbReference type="Proteomes" id="UP000095283"/>
    </source>
</evidence>
<dbReference type="InterPro" id="IPR040185">
    <property type="entry name" value="Far11/STRP"/>
</dbReference>
<proteinExistence type="predicted"/>
<accession>A0A1I7XTJ2</accession>
<dbReference type="Proteomes" id="UP000095283">
    <property type="component" value="Unplaced"/>
</dbReference>
<sequence>MISESTPADVLENEIGLTRRVRPNFAEDVYGEKKCQIEDGVEYSESSLAQRRSAVLLKLKQLKDAPGTIPDISTGLPRPESVDMTDRDIDFNYTDCDTLNAELAELYSYSELDDFASNVQCWKIYADQNQAS</sequence>
<reference evidence="2" key="1">
    <citation type="submission" date="2016-11" db="UniProtKB">
        <authorList>
            <consortium name="WormBaseParasite"/>
        </authorList>
    </citation>
    <scope>IDENTIFICATION</scope>
</reference>
<evidence type="ECO:0000313" key="2">
    <source>
        <dbReference type="WBParaSite" id="Hba_21140"/>
    </source>
</evidence>
<protein>
    <submittedName>
        <fullName evidence="2">Uncharacterized protein</fullName>
    </submittedName>
</protein>
<dbReference type="WBParaSite" id="Hba_21140">
    <property type="protein sequence ID" value="Hba_21140"/>
    <property type="gene ID" value="Hba_21140"/>
</dbReference>
<organism evidence="1 2">
    <name type="scientific">Heterorhabditis bacteriophora</name>
    <name type="common">Entomopathogenic nematode worm</name>
    <dbReference type="NCBI Taxonomy" id="37862"/>
    <lineage>
        <taxon>Eukaryota</taxon>
        <taxon>Metazoa</taxon>
        <taxon>Ecdysozoa</taxon>
        <taxon>Nematoda</taxon>
        <taxon>Chromadorea</taxon>
        <taxon>Rhabditida</taxon>
        <taxon>Rhabditina</taxon>
        <taxon>Rhabditomorpha</taxon>
        <taxon>Strongyloidea</taxon>
        <taxon>Heterorhabditidae</taxon>
        <taxon>Heterorhabditis</taxon>
    </lineage>
</organism>
<dbReference type="PANTHER" id="PTHR13239:SF4">
    <property type="entry name" value="AT25231P"/>
    <property type="match status" value="1"/>
</dbReference>
<dbReference type="PANTHER" id="PTHR13239">
    <property type="entry name" value="PROTEIN REQUIRED FOR HYPHAL ANASTOMOSIS HAM-2"/>
    <property type="match status" value="1"/>
</dbReference>
<keyword evidence="1" id="KW-1185">Reference proteome</keyword>
<dbReference type="GO" id="GO:0007010">
    <property type="term" value="P:cytoskeleton organization"/>
    <property type="evidence" value="ECO:0007669"/>
    <property type="project" value="TreeGrafter"/>
</dbReference>
<dbReference type="AlphaFoldDB" id="A0A1I7XTJ2"/>
<name>A0A1I7XTJ2_HETBA</name>
<dbReference type="GO" id="GO:0005829">
    <property type="term" value="C:cytosol"/>
    <property type="evidence" value="ECO:0007669"/>
    <property type="project" value="TreeGrafter"/>
</dbReference>